<sequence>MFILFIVDHIVVPGTHQNMATRLEDGDPPLTPTADHEDAGHDGKGAMRDPEGLPTDPSLAAVGGTSHPILPVLGDTAFGLPLPTCASSDPTKTVLTVKGLPPIAAKLLDRIRRRELIDLSLLLHDPASMAEKMQRGQVMIVQSIKQAQKRRWQILDIFFWTLAFALKCQWQSWN</sequence>
<feature type="compositionally biased region" description="Basic and acidic residues" evidence="1">
    <location>
        <begin position="34"/>
        <end position="51"/>
    </location>
</feature>
<dbReference type="OrthoDB" id="5985771at2759"/>
<evidence type="ECO:0000313" key="2">
    <source>
        <dbReference type="EnsemblMetazoa" id="Aqu2.1.28426_001"/>
    </source>
</evidence>
<name>A0A1X7UL86_AMPQE</name>
<dbReference type="EnsemblMetazoa" id="Aqu2.1.28426_001">
    <property type="protein sequence ID" value="Aqu2.1.28426_001"/>
    <property type="gene ID" value="Aqu2.1.28426"/>
</dbReference>
<proteinExistence type="predicted"/>
<protein>
    <submittedName>
        <fullName evidence="2">Uncharacterized protein</fullName>
    </submittedName>
</protein>
<organism evidence="2">
    <name type="scientific">Amphimedon queenslandica</name>
    <name type="common">Sponge</name>
    <dbReference type="NCBI Taxonomy" id="400682"/>
    <lineage>
        <taxon>Eukaryota</taxon>
        <taxon>Metazoa</taxon>
        <taxon>Porifera</taxon>
        <taxon>Demospongiae</taxon>
        <taxon>Heteroscleromorpha</taxon>
        <taxon>Haplosclerida</taxon>
        <taxon>Niphatidae</taxon>
        <taxon>Amphimedon</taxon>
    </lineage>
</organism>
<feature type="region of interest" description="Disordered" evidence="1">
    <location>
        <begin position="20"/>
        <end position="56"/>
    </location>
</feature>
<evidence type="ECO:0000256" key="1">
    <source>
        <dbReference type="SAM" id="MobiDB-lite"/>
    </source>
</evidence>
<accession>A0A1X7UL86</accession>
<reference evidence="2" key="1">
    <citation type="submission" date="2017-05" db="UniProtKB">
        <authorList>
            <consortium name="EnsemblMetazoa"/>
        </authorList>
    </citation>
    <scope>IDENTIFICATION</scope>
</reference>
<dbReference type="AlphaFoldDB" id="A0A1X7UL86"/>
<dbReference type="InParanoid" id="A0A1X7UL86"/>